<evidence type="ECO:0000313" key="2">
    <source>
        <dbReference type="Proteomes" id="UP000010959"/>
    </source>
</evidence>
<gene>
    <name evidence="1" type="ORF">RBSWK_02531</name>
</gene>
<evidence type="ECO:0000313" key="1">
    <source>
        <dbReference type="EMBL" id="ELP33629.1"/>
    </source>
</evidence>
<protein>
    <submittedName>
        <fullName evidence="1">Uncharacterized protein</fullName>
    </submittedName>
</protein>
<dbReference type="AlphaFoldDB" id="L7CH90"/>
<sequence>MLNEKVCFKTVRQRQLDSKTLDRDTPLGRRRTRPRFFAGGFFMRSAG</sequence>
<reference evidence="1 2" key="1">
    <citation type="journal article" date="2013" name="Mar. Genomics">
        <title>Expression of sulfatases in Rhodopirellula baltica and the diversity of sulfatases in the genus Rhodopirellula.</title>
        <authorList>
            <person name="Wegner C.E."/>
            <person name="Richter-Heitmann T."/>
            <person name="Klindworth A."/>
            <person name="Klockow C."/>
            <person name="Richter M."/>
            <person name="Achstetter T."/>
            <person name="Glockner F.O."/>
            <person name="Harder J."/>
        </authorList>
    </citation>
    <scope>NUCLEOTIDE SEQUENCE [LARGE SCALE GENOMIC DNA]</scope>
    <source>
        <strain evidence="1 2">SWK14</strain>
    </source>
</reference>
<proteinExistence type="predicted"/>
<comment type="caution">
    <text evidence="1">The sequence shown here is derived from an EMBL/GenBank/DDBJ whole genome shotgun (WGS) entry which is preliminary data.</text>
</comment>
<accession>L7CH90</accession>
<organism evidence="1 2">
    <name type="scientific">Rhodopirellula baltica SWK14</name>
    <dbReference type="NCBI Taxonomy" id="993516"/>
    <lineage>
        <taxon>Bacteria</taxon>
        <taxon>Pseudomonadati</taxon>
        <taxon>Planctomycetota</taxon>
        <taxon>Planctomycetia</taxon>
        <taxon>Pirellulales</taxon>
        <taxon>Pirellulaceae</taxon>
        <taxon>Rhodopirellula</taxon>
    </lineage>
</organism>
<name>L7CH90_RHOBT</name>
<dbReference type="EMBL" id="AMWG01000053">
    <property type="protein sequence ID" value="ELP33629.1"/>
    <property type="molecule type" value="Genomic_DNA"/>
</dbReference>
<dbReference type="Proteomes" id="UP000010959">
    <property type="component" value="Unassembled WGS sequence"/>
</dbReference>